<dbReference type="EMBL" id="JBHUIX010000005">
    <property type="protein sequence ID" value="MFD2173883.1"/>
    <property type="molecule type" value="Genomic_DNA"/>
</dbReference>
<protein>
    <submittedName>
        <fullName evidence="1">Uncharacterized protein</fullName>
    </submittedName>
</protein>
<comment type="caution">
    <text evidence="1">The sequence shown here is derived from an EMBL/GenBank/DDBJ whole genome shotgun (WGS) entry which is preliminary data.</text>
</comment>
<keyword evidence="2" id="KW-1185">Reference proteome</keyword>
<dbReference type="RefSeq" id="WP_377388754.1">
    <property type="nucleotide sequence ID" value="NZ_JBHUIX010000005.1"/>
</dbReference>
<proteinExistence type="predicted"/>
<sequence length="291" mass="31987">MRGRATPPGPVLDLSGERLRRAMADLAASAEPSGGVSRYLTALHLKSALFKEVLGQGAAGLSETEFLDLAAFIAPVRRRIGPVIARLGVEELGRRIEALLHGEGEGDARLARFIAAFPSGKDMRWVRDLGAELLHFTQPSVPLMARWVWDARVSTGVLREIWHAADVDMAEISVPDDLATFTTLYAELEGFLEGEGVWRDRIWMVDLLMAHIYAGYINDRGGQYLRSDFTQDVDPMLHTRRMLGLDGVDTETGRTRLRLIDGRAHEFGGGRAARLDVTTAEATPEDANADP</sequence>
<dbReference type="Proteomes" id="UP001597413">
    <property type="component" value="Unassembled WGS sequence"/>
</dbReference>
<evidence type="ECO:0000313" key="1">
    <source>
        <dbReference type="EMBL" id="MFD2173883.1"/>
    </source>
</evidence>
<evidence type="ECO:0000313" key="2">
    <source>
        <dbReference type="Proteomes" id="UP001597413"/>
    </source>
</evidence>
<organism evidence="1 2">
    <name type="scientific">Rhodobacter lacus</name>
    <dbReference type="NCBI Taxonomy" id="1641972"/>
    <lineage>
        <taxon>Bacteria</taxon>
        <taxon>Pseudomonadati</taxon>
        <taxon>Pseudomonadota</taxon>
        <taxon>Alphaproteobacteria</taxon>
        <taxon>Rhodobacterales</taxon>
        <taxon>Rhodobacter group</taxon>
        <taxon>Rhodobacter</taxon>
    </lineage>
</organism>
<accession>A0ABW5A6K3</accession>
<gene>
    <name evidence="1" type="ORF">ACFSM0_07260</name>
</gene>
<reference evidence="2" key="1">
    <citation type="journal article" date="2019" name="Int. J. Syst. Evol. Microbiol.">
        <title>The Global Catalogue of Microorganisms (GCM) 10K type strain sequencing project: providing services to taxonomists for standard genome sequencing and annotation.</title>
        <authorList>
            <consortium name="The Broad Institute Genomics Platform"/>
            <consortium name="The Broad Institute Genome Sequencing Center for Infectious Disease"/>
            <person name="Wu L."/>
            <person name="Ma J."/>
        </authorList>
    </citation>
    <scope>NUCLEOTIDE SEQUENCE [LARGE SCALE GENOMIC DNA]</scope>
    <source>
        <strain evidence="2">CCUG 55131</strain>
    </source>
</reference>
<name>A0ABW5A6K3_9RHOB</name>